<keyword evidence="5" id="KW-1185">Reference proteome</keyword>
<accession>A0A139AWR0</accession>
<proteinExistence type="inferred from homology"/>
<protein>
    <recommendedName>
        <fullName evidence="6">MFS general substrate transporter</fullName>
    </recommendedName>
</protein>
<feature type="transmembrane region" description="Helical" evidence="3">
    <location>
        <begin position="362"/>
        <end position="384"/>
    </location>
</feature>
<feature type="transmembrane region" description="Helical" evidence="3">
    <location>
        <begin position="426"/>
        <end position="447"/>
    </location>
</feature>
<keyword evidence="3" id="KW-1133">Transmembrane helix</keyword>
<feature type="transmembrane region" description="Helical" evidence="3">
    <location>
        <begin position="313"/>
        <end position="336"/>
    </location>
</feature>
<feature type="transmembrane region" description="Helical" evidence="3">
    <location>
        <begin position="228"/>
        <end position="250"/>
    </location>
</feature>
<dbReference type="AlphaFoldDB" id="A0A139AWR0"/>
<dbReference type="InterPro" id="IPR036259">
    <property type="entry name" value="MFS_trans_sf"/>
</dbReference>
<feature type="transmembrane region" description="Helical" evidence="3">
    <location>
        <begin position="164"/>
        <end position="186"/>
    </location>
</feature>
<feature type="region of interest" description="Disordered" evidence="2">
    <location>
        <begin position="629"/>
        <end position="664"/>
    </location>
</feature>
<dbReference type="PANTHER" id="PTHR19444">
    <property type="entry name" value="UNC-93 RELATED"/>
    <property type="match status" value="1"/>
</dbReference>
<keyword evidence="3" id="KW-0812">Transmembrane</keyword>
<comment type="similarity">
    <text evidence="1">Belongs to the unc-93 family.</text>
</comment>
<dbReference type="OrthoDB" id="196103at2759"/>
<dbReference type="EMBL" id="KQ965733">
    <property type="protein sequence ID" value="KXS21160.1"/>
    <property type="molecule type" value="Genomic_DNA"/>
</dbReference>
<feature type="compositionally biased region" description="Basic and acidic residues" evidence="2">
    <location>
        <begin position="567"/>
        <end position="591"/>
    </location>
</feature>
<feature type="transmembrane region" description="Helical" evidence="3">
    <location>
        <begin position="198"/>
        <end position="216"/>
    </location>
</feature>
<feature type="region of interest" description="Disordered" evidence="2">
    <location>
        <begin position="563"/>
        <end position="610"/>
    </location>
</feature>
<evidence type="ECO:0000313" key="4">
    <source>
        <dbReference type="EMBL" id="KXS21160.1"/>
    </source>
</evidence>
<feature type="transmembrane region" description="Helical" evidence="3">
    <location>
        <begin position="279"/>
        <end position="301"/>
    </location>
</feature>
<feature type="region of interest" description="Disordered" evidence="2">
    <location>
        <begin position="678"/>
        <end position="711"/>
    </location>
</feature>
<dbReference type="Proteomes" id="UP000070544">
    <property type="component" value="Unassembled WGS sequence"/>
</dbReference>
<gene>
    <name evidence="4" type="ORF">M427DRAFT_27599</name>
</gene>
<evidence type="ECO:0000256" key="1">
    <source>
        <dbReference type="ARBA" id="ARBA00009172"/>
    </source>
</evidence>
<dbReference type="InterPro" id="IPR051951">
    <property type="entry name" value="UNC-93_regulatory"/>
</dbReference>
<evidence type="ECO:0000313" key="5">
    <source>
        <dbReference type="Proteomes" id="UP000070544"/>
    </source>
</evidence>
<dbReference type="SUPFAM" id="SSF103473">
    <property type="entry name" value="MFS general substrate transporter"/>
    <property type="match status" value="1"/>
</dbReference>
<keyword evidence="3" id="KW-0472">Membrane</keyword>
<evidence type="ECO:0000256" key="2">
    <source>
        <dbReference type="SAM" id="MobiDB-lite"/>
    </source>
</evidence>
<dbReference type="PANTHER" id="PTHR19444:SF13">
    <property type="entry name" value="PROTEIN UNC-93 HOMOLOG A"/>
    <property type="match status" value="1"/>
</dbReference>
<evidence type="ECO:0008006" key="6">
    <source>
        <dbReference type="Google" id="ProtNLM"/>
    </source>
</evidence>
<evidence type="ECO:0000256" key="3">
    <source>
        <dbReference type="SAM" id="Phobius"/>
    </source>
</evidence>
<feature type="transmembrane region" description="Helical" evidence="3">
    <location>
        <begin position="459"/>
        <end position="484"/>
    </location>
</feature>
<feature type="transmembrane region" description="Helical" evidence="3">
    <location>
        <begin position="496"/>
        <end position="519"/>
    </location>
</feature>
<name>A0A139AWR0_GONPJ</name>
<feature type="transmembrane region" description="Helical" evidence="3">
    <location>
        <begin position="131"/>
        <end position="152"/>
    </location>
</feature>
<feature type="transmembrane region" description="Helical" evidence="3">
    <location>
        <begin position="396"/>
        <end position="420"/>
    </location>
</feature>
<reference evidence="4 5" key="1">
    <citation type="journal article" date="2015" name="Genome Biol. Evol.">
        <title>Phylogenomic analyses indicate that early fungi evolved digesting cell walls of algal ancestors of land plants.</title>
        <authorList>
            <person name="Chang Y."/>
            <person name="Wang S."/>
            <person name="Sekimoto S."/>
            <person name="Aerts A.L."/>
            <person name="Choi C."/>
            <person name="Clum A."/>
            <person name="LaButti K.M."/>
            <person name="Lindquist E.A."/>
            <person name="Yee Ngan C."/>
            <person name="Ohm R.A."/>
            <person name="Salamov A.A."/>
            <person name="Grigoriev I.V."/>
            <person name="Spatafora J.W."/>
            <person name="Berbee M.L."/>
        </authorList>
    </citation>
    <scope>NUCLEOTIDE SEQUENCE [LARGE SCALE GENOMIC DNA]</scope>
    <source>
        <strain evidence="4 5">JEL478</strain>
    </source>
</reference>
<sequence>MPAERSSSNRHSAPLRNPSLTLNLIPTTQIPSTTPRQWIVASGLLRLSAALSAVVPTRTRHAARLDSAEQVDTPEDPTRTKETTGKGVEMSQAINKSSALRSPGSEGDLLAPDASPDTNSSPGKREWVDSAGFRAGFMGMAVMILYAAFNVLQSFLTTLFPNLGFTSLIAVYTSFGLSSLLLAPALASPSMPVIRGDLRAALACGAACISAFLWCARAAAQSPSEADAAPLLIVGSCVAGLGSGFVWVAAGSYVDAVAREAAERGEEGGRDAAVGKSNAVFFGIFNANGIIGNIAVLIVLLSPPSSPANSTSASMISVLTACACVGTLGVLFVAMAEYVDPETKSTHGSAKPPRRLTLARRAARLSLLLFAVQGAGVAFTFGCLPSFAKRVGGETLLIPAAFLLYGLTSCTLSPLSGVIFARRRGWAYLCTGAGTVLIVNGVLLGGLSAGVIQGSGSKIVVVVAGGLCGVFDIGVFCVAFSLLATLATNTSTLPHIPLAVLAGATIISLPPYAVAMLCVDSMANETKSKGGKSKHMTVYRKAARMARRWAGAPWRETEEMEGIVQSGEERGETDVDGQGTKEGRGRTRSTDSTRGSKRVMDRAESRASVTSEAGEVLFAGGNEFASVPDLTANGKSASPKTTNVTSPSRRVNEKSPTTPTTRSHNAAWESTELVAVPQSQGAIRSTPNLGPENNSKQAGGTISKSGMKHVNHGIGTSVKELAGTDFGPKPIG</sequence>
<feature type="region of interest" description="Disordered" evidence="2">
    <location>
        <begin position="60"/>
        <end position="125"/>
    </location>
</feature>
<organism evidence="4 5">
    <name type="scientific">Gonapodya prolifera (strain JEL478)</name>
    <name type="common">Monoblepharis prolifera</name>
    <dbReference type="NCBI Taxonomy" id="1344416"/>
    <lineage>
        <taxon>Eukaryota</taxon>
        <taxon>Fungi</taxon>
        <taxon>Fungi incertae sedis</taxon>
        <taxon>Chytridiomycota</taxon>
        <taxon>Chytridiomycota incertae sedis</taxon>
        <taxon>Monoblepharidomycetes</taxon>
        <taxon>Monoblepharidales</taxon>
        <taxon>Gonapodyaceae</taxon>
        <taxon>Gonapodya</taxon>
    </lineage>
</organism>
<feature type="compositionally biased region" description="Polar residues" evidence="2">
    <location>
        <begin position="633"/>
        <end position="664"/>
    </location>
</feature>
<feature type="compositionally biased region" description="Polar residues" evidence="2">
    <location>
        <begin position="678"/>
        <end position="704"/>
    </location>
</feature>